<protein>
    <submittedName>
        <fullName evidence="2">Quinone reductase</fullName>
    </submittedName>
</protein>
<proteinExistence type="predicted"/>
<keyword evidence="3" id="KW-1185">Reference proteome</keyword>
<dbReference type="OrthoDB" id="203546at2759"/>
<dbReference type="GO" id="GO:0010181">
    <property type="term" value="F:FMN binding"/>
    <property type="evidence" value="ECO:0007669"/>
    <property type="project" value="TreeGrafter"/>
</dbReference>
<dbReference type="SUPFAM" id="SSF52218">
    <property type="entry name" value="Flavoproteins"/>
    <property type="match status" value="1"/>
</dbReference>
<dbReference type="Pfam" id="PF03358">
    <property type="entry name" value="FMN_red"/>
    <property type="match status" value="1"/>
</dbReference>
<accession>A0A9N8D8N9</accession>
<dbReference type="GO" id="GO:0016491">
    <property type="term" value="F:oxidoreductase activity"/>
    <property type="evidence" value="ECO:0007669"/>
    <property type="project" value="InterPro"/>
</dbReference>
<dbReference type="PANTHER" id="PTHR30543:SF21">
    <property type="entry name" value="NAD(P)H-DEPENDENT FMN REDUCTASE LOT6"/>
    <property type="match status" value="1"/>
</dbReference>
<dbReference type="InterPro" id="IPR029039">
    <property type="entry name" value="Flavoprotein-like_sf"/>
</dbReference>
<comment type="caution">
    <text evidence="2">The sequence shown here is derived from an EMBL/GenBank/DDBJ whole genome shotgun (WGS) entry which is preliminary data.</text>
</comment>
<dbReference type="InterPro" id="IPR005025">
    <property type="entry name" value="FMN_Rdtase-like_dom"/>
</dbReference>
<evidence type="ECO:0000313" key="2">
    <source>
        <dbReference type="EMBL" id="CAB9497241.1"/>
    </source>
</evidence>
<evidence type="ECO:0000313" key="3">
    <source>
        <dbReference type="Proteomes" id="UP001153069"/>
    </source>
</evidence>
<dbReference type="PANTHER" id="PTHR30543">
    <property type="entry name" value="CHROMATE REDUCTASE"/>
    <property type="match status" value="1"/>
</dbReference>
<dbReference type="AlphaFoldDB" id="A0A9N8D8N9"/>
<gene>
    <name evidence="2" type="ORF">SEMRO_16_G011920.1</name>
</gene>
<feature type="domain" description="NADPH-dependent FMN reductase-like" evidence="1">
    <location>
        <begin position="10"/>
        <end position="164"/>
    </location>
</feature>
<evidence type="ECO:0000259" key="1">
    <source>
        <dbReference type="Pfam" id="PF03358"/>
    </source>
</evidence>
<dbReference type="Gene3D" id="3.40.50.360">
    <property type="match status" value="1"/>
</dbReference>
<organism evidence="2 3">
    <name type="scientific">Seminavis robusta</name>
    <dbReference type="NCBI Taxonomy" id="568900"/>
    <lineage>
        <taxon>Eukaryota</taxon>
        <taxon>Sar</taxon>
        <taxon>Stramenopiles</taxon>
        <taxon>Ochrophyta</taxon>
        <taxon>Bacillariophyta</taxon>
        <taxon>Bacillariophyceae</taxon>
        <taxon>Bacillariophycidae</taxon>
        <taxon>Naviculales</taxon>
        <taxon>Naviculaceae</taxon>
        <taxon>Seminavis</taxon>
    </lineage>
</organism>
<sequence length="228" mass="24257">MASKFRAPVLAVFSGSARQGSVNTKLAKAAERLADSGMGATTKFLDLEQYQLPLYDPNLEATHGMPESALALKADLAKADGWIIASPEYNGFVPPLLLNAVTWASRGDPPDAGMYATFQRKAAICLAASPGAMGGMRSLVPSRQLFTNLGVHVLPESVAIGGAFQAFDESTGDLVDPKQHAMLKMAVQALVYHTHDTANRQATCDIIQEHLKTTVGEYGSISVPNQNV</sequence>
<dbReference type="GO" id="GO:0005829">
    <property type="term" value="C:cytosol"/>
    <property type="evidence" value="ECO:0007669"/>
    <property type="project" value="TreeGrafter"/>
</dbReference>
<dbReference type="Proteomes" id="UP001153069">
    <property type="component" value="Unassembled WGS sequence"/>
</dbReference>
<dbReference type="InterPro" id="IPR050712">
    <property type="entry name" value="NAD(P)H-dep_reductase"/>
</dbReference>
<name>A0A9N8D8N9_9STRA</name>
<dbReference type="EMBL" id="CAICTM010000016">
    <property type="protein sequence ID" value="CAB9497241.1"/>
    <property type="molecule type" value="Genomic_DNA"/>
</dbReference>
<reference evidence="2" key="1">
    <citation type="submission" date="2020-06" db="EMBL/GenBank/DDBJ databases">
        <authorList>
            <consortium name="Plant Systems Biology data submission"/>
        </authorList>
    </citation>
    <scope>NUCLEOTIDE SEQUENCE</scope>
    <source>
        <strain evidence="2">D6</strain>
    </source>
</reference>